<accession>A0A6A5XM30</accession>
<dbReference type="PROSITE" id="PS51257">
    <property type="entry name" value="PROKAR_LIPOPROTEIN"/>
    <property type="match status" value="1"/>
</dbReference>
<dbReference type="PANTHER" id="PTHR43130:SF15">
    <property type="entry name" value="THIJ_PFPI FAMILY PROTEIN (AFU_ORTHOLOGUE AFUA_5G14240)"/>
    <property type="match status" value="1"/>
</dbReference>
<dbReference type="SUPFAM" id="SSF52317">
    <property type="entry name" value="Class I glutamine amidotransferase-like"/>
    <property type="match status" value="1"/>
</dbReference>
<dbReference type="CDD" id="cd03139">
    <property type="entry name" value="GATase1_PfpI_2"/>
    <property type="match status" value="1"/>
</dbReference>
<organism evidence="3 4">
    <name type="scientific">Aaosphaeria arxii CBS 175.79</name>
    <dbReference type="NCBI Taxonomy" id="1450172"/>
    <lineage>
        <taxon>Eukaryota</taxon>
        <taxon>Fungi</taxon>
        <taxon>Dikarya</taxon>
        <taxon>Ascomycota</taxon>
        <taxon>Pezizomycotina</taxon>
        <taxon>Dothideomycetes</taxon>
        <taxon>Pleosporomycetidae</taxon>
        <taxon>Pleosporales</taxon>
        <taxon>Pleosporales incertae sedis</taxon>
        <taxon>Aaosphaeria</taxon>
    </lineage>
</organism>
<dbReference type="InterPro" id="IPR002818">
    <property type="entry name" value="DJ-1/PfpI"/>
</dbReference>
<keyword evidence="1" id="KW-0732">Signal</keyword>
<keyword evidence="3" id="KW-0315">Glutamine amidotransferase</keyword>
<evidence type="ECO:0000256" key="1">
    <source>
        <dbReference type="SAM" id="SignalP"/>
    </source>
</evidence>
<feature type="signal peptide" evidence="1">
    <location>
        <begin position="1"/>
        <end position="20"/>
    </location>
</feature>
<dbReference type="InterPro" id="IPR052158">
    <property type="entry name" value="INH-QAR"/>
</dbReference>
<evidence type="ECO:0000259" key="2">
    <source>
        <dbReference type="Pfam" id="PF01965"/>
    </source>
</evidence>
<proteinExistence type="predicted"/>
<evidence type="ECO:0000313" key="3">
    <source>
        <dbReference type="EMBL" id="KAF2014308.1"/>
    </source>
</evidence>
<dbReference type="Proteomes" id="UP000799778">
    <property type="component" value="Unassembled WGS sequence"/>
</dbReference>
<name>A0A6A5XM30_9PLEO</name>
<dbReference type="PANTHER" id="PTHR43130">
    <property type="entry name" value="ARAC-FAMILY TRANSCRIPTIONAL REGULATOR"/>
    <property type="match status" value="1"/>
</dbReference>
<dbReference type="Gene3D" id="3.40.50.880">
    <property type="match status" value="1"/>
</dbReference>
<feature type="domain" description="DJ-1/PfpI" evidence="2">
    <location>
        <begin position="138"/>
        <end position="236"/>
    </location>
</feature>
<dbReference type="GeneID" id="54279357"/>
<dbReference type="Pfam" id="PF01965">
    <property type="entry name" value="DJ-1_PfpI"/>
    <property type="match status" value="1"/>
</dbReference>
<dbReference type="InterPro" id="IPR029062">
    <property type="entry name" value="Class_I_gatase-like"/>
</dbReference>
<gene>
    <name evidence="3" type="ORF">BU24DRAFT_212848</name>
</gene>
<feature type="chain" id="PRO_5025445740" evidence="1">
    <location>
        <begin position="21"/>
        <end position="291"/>
    </location>
</feature>
<evidence type="ECO:0000313" key="4">
    <source>
        <dbReference type="Proteomes" id="UP000799778"/>
    </source>
</evidence>
<dbReference type="OrthoDB" id="543156at2759"/>
<keyword evidence="4" id="KW-1185">Reference proteome</keyword>
<reference evidence="3" key="1">
    <citation type="journal article" date="2020" name="Stud. Mycol.">
        <title>101 Dothideomycetes genomes: a test case for predicting lifestyles and emergence of pathogens.</title>
        <authorList>
            <person name="Haridas S."/>
            <person name="Albert R."/>
            <person name="Binder M."/>
            <person name="Bloem J."/>
            <person name="Labutti K."/>
            <person name="Salamov A."/>
            <person name="Andreopoulos B."/>
            <person name="Baker S."/>
            <person name="Barry K."/>
            <person name="Bills G."/>
            <person name="Bluhm B."/>
            <person name="Cannon C."/>
            <person name="Castanera R."/>
            <person name="Culley D."/>
            <person name="Daum C."/>
            <person name="Ezra D."/>
            <person name="Gonzalez J."/>
            <person name="Henrissat B."/>
            <person name="Kuo A."/>
            <person name="Liang C."/>
            <person name="Lipzen A."/>
            <person name="Lutzoni F."/>
            <person name="Magnuson J."/>
            <person name="Mondo S."/>
            <person name="Nolan M."/>
            <person name="Ohm R."/>
            <person name="Pangilinan J."/>
            <person name="Park H.-J."/>
            <person name="Ramirez L."/>
            <person name="Alfaro M."/>
            <person name="Sun H."/>
            <person name="Tritt A."/>
            <person name="Yoshinaga Y."/>
            <person name="Zwiers L.-H."/>
            <person name="Turgeon B."/>
            <person name="Goodwin S."/>
            <person name="Spatafora J."/>
            <person name="Crous P."/>
            <person name="Grigoriev I."/>
        </authorList>
    </citation>
    <scope>NUCLEOTIDE SEQUENCE</scope>
    <source>
        <strain evidence="3">CBS 175.79</strain>
    </source>
</reference>
<keyword evidence="3" id="KW-0808">Transferase</keyword>
<sequence>MKFSNYVSVTVFSIFSVASCIENDTKPFFDANGTKPIHYGILLFPGFQALDVFGPLDVLNGLSLLYPFPMRLTVLANVLSPVSTHVKTQMNHTMGNALTDFDQQLVVERTFAEQLALQALPDIQAPVTDPNVNATTPSEKIDVLIVPGGAGTRQDMTAEIAFVREMYPSLKSIMSICTGATILSRAGILDNKRATTNKRAWKWATGTGPAVNWVGEARWVVDGNIVTSSGVSAGMDATYAFVGLNYGKEVEENLANSAEYVRWVDAAYDPFAHVWNVTEPFNGTAPVVGKC</sequence>
<dbReference type="EMBL" id="ML978070">
    <property type="protein sequence ID" value="KAF2014308.1"/>
    <property type="molecule type" value="Genomic_DNA"/>
</dbReference>
<dbReference type="GO" id="GO:0016740">
    <property type="term" value="F:transferase activity"/>
    <property type="evidence" value="ECO:0007669"/>
    <property type="project" value="UniProtKB-KW"/>
</dbReference>
<dbReference type="RefSeq" id="XP_033382647.1">
    <property type="nucleotide sequence ID" value="XM_033521960.1"/>
</dbReference>
<protein>
    <submittedName>
        <fullName evidence="3">Class I glutamine amidotransferase-like protein</fullName>
    </submittedName>
</protein>
<dbReference type="AlphaFoldDB" id="A0A6A5XM30"/>